<evidence type="ECO:0000313" key="1">
    <source>
        <dbReference type="EMBL" id="MBR1140285.1"/>
    </source>
</evidence>
<comment type="caution">
    <text evidence="1">The sequence shown here is derived from an EMBL/GenBank/DDBJ whole genome shotgun (WGS) entry which is preliminary data.</text>
</comment>
<reference evidence="2" key="1">
    <citation type="journal article" date="2021" name="ISME J.">
        <title>Evolutionary origin and ecological implication of a unique nif island in free-living Bradyrhizobium lineages.</title>
        <authorList>
            <person name="Tao J."/>
        </authorList>
    </citation>
    <scope>NUCLEOTIDE SEQUENCE [LARGE SCALE GENOMIC DNA]</scope>
    <source>
        <strain evidence="2">SZCCT0094</strain>
    </source>
</reference>
<evidence type="ECO:0000313" key="2">
    <source>
        <dbReference type="Proteomes" id="UP001314635"/>
    </source>
</evidence>
<sequence length="166" mass="18102">MRTIDMFSSRCRAHSILPRIRTCFTVGRDAHGRTTTALPSLGIRNDGTYQFNDVVKQTSEVVRIEALTAEGQAETEACLASDGKTQRIICPETIERNDIDAAAALRIVSVLCIVLCGRVRGRNVFEHDDGIAQPLIHGEAETSVQTEPSVQIEPLIAVVCLALSLQ</sequence>
<name>A0ABS5GG34_9BRAD</name>
<proteinExistence type="predicted"/>
<dbReference type="Proteomes" id="UP001314635">
    <property type="component" value="Unassembled WGS sequence"/>
</dbReference>
<gene>
    <name evidence="1" type="ORF">JQ619_31455</name>
</gene>
<organism evidence="1 2">
    <name type="scientific">Bradyrhizobium denitrificans</name>
    <dbReference type="NCBI Taxonomy" id="2734912"/>
    <lineage>
        <taxon>Bacteria</taxon>
        <taxon>Pseudomonadati</taxon>
        <taxon>Pseudomonadota</taxon>
        <taxon>Alphaproteobacteria</taxon>
        <taxon>Hyphomicrobiales</taxon>
        <taxon>Nitrobacteraceae</taxon>
        <taxon>Bradyrhizobium</taxon>
    </lineage>
</organism>
<protein>
    <submittedName>
        <fullName evidence="1">Uncharacterized protein</fullName>
    </submittedName>
</protein>
<dbReference type="EMBL" id="JAFCLK010000038">
    <property type="protein sequence ID" value="MBR1140285.1"/>
    <property type="molecule type" value="Genomic_DNA"/>
</dbReference>
<keyword evidence="2" id="KW-1185">Reference proteome</keyword>
<accession>A0ABS5GG34</accession>
<dbReference type="RefSeq" id="WP_210264132.1">
    <property type="nucleotide sequence ID" value="NZ_JABFDP010000027.1"/>
</dbReference>